<evidence type="ECO:0000256" key="4">
    <source>
        <dbReference type="ARBA" id="ARBA00022692"/>
    </source>
</evidence>
<reference evidence="8" key="1">
    <citation type="journal article" date="2014" name="Front. Microbiol.">
        <title>High frequency of phylogenetically diverse reductive dehalogenase-homologous genes in deep subseafloor sedimentary metagenomes.</title>
        <authorList>
            <person name="Kawai M."/>
            <person name="Futagami T."/>
            <person name="Toyoda A."/>
            <person name="Takaki Y."/>
            <person name="Nishi S."/>
            <person name="Hori S."/>
            <person name="Arai W."/>
            <person name="Tsubouchi T."/>
            <person name="Morono Y."/>
            <person name="Uchiyama I."/>
            <person name="Ito T."/>
            <person name="Fujiyama A."/>
            <person name="Inagaki F."/>
            <person name="Takami H."/>
        </authorList>
    </citation>
    <scope>NUCLEOTIDE SEQUENCE</scope>
    <source>
        <strain evidence="8">Expedition CK06-06</strain>
    </source>
</reference>
<evidence type="ECO:0000256" key="3">
    <source>
        <dbReference type="ARBA" id="ARBA00022475"/>
    </source>
</evidence>
<dbReference type="InterPro" id="IPR051393">
    <property type="entry name" value="ABC_transporter_permease"/>
</dbReference>
<evidence type="ECO:0000256" key="5">
    <source>
        <dbReference type="ARBA" id="ARBA00022989"/>
    </source>
</evidence>
<dbReference type="SUPFAM" id="SSF161098">
    <property type="entry name" value="MetI-like"/>
    <property type="match status" value="1"/>
</dbReference>
<accession>X1J3G2</accession>
<dbReference type="PANTHER" id="PTHR30193:SF37">
    <property type="entry name" value="INNER MEMBRANE ABC TRANSPORTER PERMEASE PROTEIN YCJO"/>
    <property type="match status" value="1"/>
</dbReference>
<feature type="non-terminal residue" evidence="8">
    <location>
        <position position="1"/>
    </location>
</feature>
<sequence length="68" mass="7837">KLQVFTQVYLMTEGGPADSSRVLVLYIFDSGFHYLKMGYASAVAFILFGVILTLTLIQLRMLRIKWEY</sequence>
<comment type="caution">
    <text evidence="8">The sequence shown here is derived from an EMBL/GenBank/DDBJ whole genome shotgun (WGS) entry which is preliminary data.</text>
</comment>
<gene>
    <name evidence="8" type="ORF">S03H2_58434</name>
</gene>
<keyword evidence="2" id="KW-0813">Transport</keyword>
<evidence type="ECO:0000256" key="6">
    <source>
        <dbReference type="ARBA" id="ARBA00023136"/>
    </source>
</evidence>
<feature type="transmembrane region" description="Helical" evidence="7">
    <location>
        <begin position="39"/>
        <end position="59"/>
    </location>
</feature>
<dbReference type="PANTHER" id="PTHR30193">
    <property type="entry name" value="ABC TRANSPORTER PERMEASE PROTEIN"/>
    <property type="match status" value="1"/>
</dbReference>
<keyword evidence="5 7" id="KW-1133">Transmembrane helix</keyword>
<evidence type="ECO:0000313" key="8">
    <source>
        <dbReference type="EMBL" id="GAH88487.1"/>
    </source>
</evidence>
<dbReference type="AlphaFoldDB" id="X1J3G2"/>
<keyword evidence="3" id="KW-1003">Cell membrane</keyword>
<organism evidence="8">
    <name type="scientific">marine sediment metagenome</name>
    <dbReference type="NCBI Taxonomy" id="412755"/>
    <lineage>
        <taxon>unclassified sequences</taxon>
        <taxon>metagenomes</taxon>
        <taxon>ecological metagenomes</taxon>
    </lineage>
</organism>
<comment type="subcellular location">
    <subcellularLocation>
        <location evidence="1">Cell membrane</location>
        <topology evidence="1">Multi-pass membrane protein</topology>
    </subcellularLocation>
</comment>
<dbReference type="InterPro" id="IPR035906">
    <property type="entry name" value="MetI-like_sf"/>
</dbReference>
<evidence type="ECO:0000256" key="1">
    <source>
        <dbReference type="ARBA" id="ARBA00004651"/>
    </source>
</evidence>
<evidence type="ECO:0008006" key="9">
    <source>
        <dbReference type="Google" id="ProtNLM"/>
    </source>
</evidence>
<dbReference type="EMBL" id="BARU01037510">
    <property type="protein sequence ID" value="GAH88487.1"/>
    <property type="molecule type" value="Genomic_DNA"/>
</dbReference>
<keyword evidence="6 7" id="KW-0472">Membrane</keyword>
<name>X1J3G2_9ZZZZ</name>
<dbReference type="Gene3D" id="1.10.3720.10">
    <property type="entry name" value="MetI-like"/>
    <property type="match status" value="1"/>
</dbReference>
<evidence type="ECO:0000256" key="2">
    <source>
        <dbReference type="ARBA" id="ARBA00022448"/>
    </source>
</evidence>
<evidence type="ECO:0000256" key="7">
    <source>
        <dbReference type="SAM" id="Phobius"/>
    </source>
</evidence>
<proteinExistence type="predicted"/>
<protein>
    <recommendedName>
        <fullName evidence="9">ABC transmembrane type-1 domain-containing protein</fullName>
    </recommendedName>
</protein>
<dbReference type="GO" id="GO:0005886">
    <property type="term" value="C:plasma membrane"/>
    <property type="evidence" value="ECO:0007669"/>
    <property type="project" value="UniProtKB-SubCell"/>
</dbReference>
<keyword evidence="4 7" id="KW-0812">Transmembrane</keyword>